<dbReference type="PANTHER" id="PTHR13778:SF47">
    <property type="entry name" value="LIPOPOLYSACCHARIDE 1,3-GALACTOSYLTRANSFERASE"/>
    <property type="match status" value="1"/>
</dbReference>
<evidence type="ECO:0000313" key="5">
    <source>
        <dbReference type="EMBL" id="AEC04684.1"/>
    </source>
</evidence>
<proteinExistence type="predicted"/>
<organism evidence="4">
    <name type="scientific">Pasteurella multocida</name>
    <dbReference type="NCBI Taxonomy" id="747"/>
    <lineage>
        <taxon>Bacteria</taxon>
        <taxon>Pseudomonadati</taxon>
        <taxon>Pseudomonadota</taxon>
        <taxon>Gammaproteobacteria</taxon>
        <taxon>Pasteurellales</taxon>
        <taxon>Pasteurellaceae</taxon>
        <taxon>Pasteurella</taxon>
    </lineage>
</organism>
<dbReference type="AlphaFoldDB" id="F4ZLU2"/>
<dbReference type="GeneID" id="77206455"/>
<gene>
    <name evidence="4" type="primary">pm1139</name>
</gene>
<dbReference type="InterPro" id="IPR002495">
    <property type="entry name" value="Glyco_trans_8"/>
</dbReference>
<dbReference type="Gene3D" id="3.90.550.10">
    <property type="entry name" value="Spore Coat Polysaccharide Biosynthesis Protein SpsA, Chain A"/>
    <property type="match status" value="1"/>
</dbReference>
<accession>F4ZLU2</accession>
<dbReference type="PANTHER" id="PTHR13778">
    <property type="entry name" value="GLYCOSYLTRANSFERASE 8 DOMAIN-CONTAINING PROTEIN"/>
    <property type="match status" value="1"/>
</dbReference>
<sequence length="302" mass="35716">MNILFVSDDVYARHLVVAIKSIINHNEKGISFYIFDLGIKDENKRNINDIVSSYGSEVNFIAVNEKEFESFPVQISYISLATYARLKAAEYLPDNLNKIIYLDVDVLVFNSLEMLWNVDVNNFLTAACYDSFIENEKSEHKKSISMSDKEYYFNAGVMLFNLDEWRKMDVFSRALDLLAMYPNQMIYQDQDILNILFRNKVCYLDCRFNFMPNQLERIKQYHKGKLSNLHSLEKTTMPVVISHYCGPEKAWHADCKHFNVYFYQKILAEITRGTDKERVLSIKTYLKALIRRIRYKFKYQVY</sequence>
<evidence type="ECO:0000256" key="2">
    <source>
        <dbReference type="ARBA" id="ARBA00022679"/>
    </source>
</evidence>
<reference evidence="4" key="1">
    <citation type="journal article" date="2011" name="J. Vet. Diagn. Invest.">
        <title>Nucleotide sequence and polymerase chain reaction/restriction fragment length polymorphism analyses of the genes involved in biosynthesis of the lipopolysaccharide of Pasteurella multocida.</title>
        <authorList>
            <person name="Tsai Y.-C."/>
            <person name="Shien J.-H."/>
            <person name="Wu H.-R."/>
            <person name="Shieh H.K."/>
            <person name="Chang P.-C."/>
        </authorList>
    </citation>
    <scope>NUCLEOTIDE SEQUENCE</scope>
    <source>
        <strain evidence="5">CU</strain>
        <strain evidence="4">P1059</strain>
    </source>
</reference>
<dbReference type="GO" id="GO:0016757">
    <property type="term" value="F:glycosyltransferase activity"/>
    <property type="evidence" value="ECO:0007669"/>
    <property type="project" value="UniProtKB-KW"/>
</dbReference>
<evidence type="ECO:0000256" key="1">
    <source>
        <dbReference type="ARBA" id="ARBA00022676"/>
    </source>
</evidence>
<keyword evidence="3" id="KW-0479">Metal-binding</keyword>
<name>F4ZLU2_PASMD</name>
<keyword evidence="2" id="KW-0808">Transferase</keyword>
<dbReference type="CDD" id="cd04194">
    <property type="entry name" value="GT8_A4GalT_like"/>
    <property type="match status" value="1"/>
</dbReference>
<dbReference type="InterPro" id="IPR029044">
    <property type="entry name" value="Nucleotide-diphossugar_trans"/>
</dbReference>
<dbReference type="InterPro" id="IPR050748">
    <property type="entry name" value="Glycosyltrans_8_dom-fam"/>
</dbReference>
<dbReference type="GO" id="GO:0046872">
    <property type="term" value="F:metal ion binding"/>
    <property type="evidence" value="ECO:0007669"/>
    <property type="project" value="UniProtKB-KW"/>
</dbReference>
<dbReference type="EMBL" id="HQ162669">
    <property type="protein sequence ID" value="AEC04673.1"/>
    <property type="molecule type" value="Genomic_DNA"/>
</dbReference>
<keyword evidence="1" id="KW-0328">Glycosyltransferase</keyword>
<dbReference type="RefSeq" id="WP_005757270.1">
    <property type="nucleotide sequence ID" value="NZ_CP020405.2"/>
</dbReference>
<dbReference type="Pfam" id="PF01501">
    <property type="entry name" value="Glyco_transf_8"/>
    <property type="match status" value="1"/>
</dbReference>
<protein>
    <submittedName>
        <fullName evidence="4">Uncharacterized protein pm1139</fullName>
    </submittedName>
</protein>
<dbReference type="EMBL" id="HQ162671">
    <property type="protein sequence ID" value="AEC04684.1"/>
    <property type="molecule type" value="Genomic_DNA"/>
</dbReference>
<evidence type="ECO:0000256" key="3">
    <source>
        <dbReference type="ARBA" id="ARBA00022723"/>
    </source>
</evidence>
<dbReference type="SUPFAM" id="SSF53448">
    <property type="entry name" value="Nucleotide-diphospho-sugar transferases"/>
    <property type="match status" value="1"/>
</dbReference>
<evidence type="ECO:0000313" key="4">
    <source>
        <dbReference type="EMBL" id="AEC04673.1"/>
    </source>
</evidence>